<keyword evidence="3" id="KW-1185">Reference proteome</keyword>
<protein>
    <recommendedName>
        <fullName evidence="4">Secreted protein</fullName>
    </recommendedName>
</protein>
<proteinExistence type="predicted"/>
<accession>A0A9J5YI71</accession>
<organism evidence="2 3">
    <name type="scientific">Solanum commersonii</name>
    <name type="common">Commerson's wild potato</name>
    <name type="synonym">Commerson's nightshade</name>
    <dbReference type="NCBI Taxonomy" id="4109"/>
    <lineage>
        <taxon>Eukaryota</taxon>
        <taxon>Viridiplantae</taxon>
        <taxon>Streptophyta</taxon>
        <taxon>Embryophyta</taxon>
        <taxon>Tracheophyta</taxon>
        <taxon>Spermatophyta</taxon>
        <taxon>Magnoliopsida</taxon>
        <taxon>eudicotyledons</taxon>
        <taxon>Gunneridae</taxon>
        <taxon>Pentapetalae</taxon>
        <taxon>asterids</taxon>
        <taxon>lamiids</taxon>
        <taxon>Solanales</taxon>
        <taxon>Solanaceae</taxon>
        <taxon>Solanoideae</taxon>
        <taxon>Solaneae</taxon>
        <taxon>Solanum</taxon>
    </lineage>
</organism>
<evidence type="ECO:0000313" key="3">
    <source>
        <dbReference type="Proteomes" id="UP000824120"/>
    </source>
</evidence>
<evidence type="ECO:0008006" key="4">
    <source>
        <dbReference type="Google" id="ProtNLM"/>
    </source>
</evidence>
<comment type="caution">
    <text evidence="2">The sequence shown here is derived from an EMBL/GenBank/DDBJ whole genome shotgun (WGS) entry which is preliminary data.</text>
</comment>
<keyword evidence="1" id="KW-0732">Signal</keyword>
<gene>
    <name evidence="2" type="ORF">H5410_031363</name>
</gene>
<feature type="signal peptide" evidence="1">
    <location>
        <begin position="1"/>
        <end position="22"/>
    </location>
</feature>
<reference evidence="2 3" key="1">
    <citation type="submission" date="2020-09" db="EMBL/GenBank/DDBJ databases">
        <title>De no assembly of potato wild relative species, Solanum commersonii.</title>
        <authorList>
            <person name="Cho K."/>
        </authorList>
    </citation>
    <scope>NUCLEOTIDE SEQUENCE [LARGE SCALE GENOMIC DNA]</scope>
    <source>
        <strain evidence="2">LZ3.2</strain>
        <tissue evidence="2">Leaf</tissue>
    </source>
</reference>
<dbReference type="EMBL" id="JACXVP010000006">
    <property type="protein sequence ID" value="KAG5599993.1"/>
    <property type="molecule type" value="Genomic_DNA"/>
</dbReference>
<evidence type="ECO:0000313" key="2">
    <source>
        <dbReference type="EMBL" id="KAG5599993.1"/>
    </source>
</evidence>
<dbReference type="AlphaFoldDB" id="A0A9J5YI71"/>
<dbReference type="PROSITE" id="PS51257">
    <property type="entry name" value="PROKAR_LIPOPROTEIN"/>
    <property type="match status" value="1"/>
</dbReference>
<sequence>MHSAIRPLVCFIAFQLLPSASSCSESLGDIVLLRRTVRRPTAPFHRRLDLFLQGSTHWNFGRVVKKCVAKDHSVQLVGIADAFGDPPFGLLHSLSTLCLDILALRITGDIVRQRLSTLELWARLRPFSDSLNVLGDPQAFFSSSFQPFCSFLPSSVYALHQTPNT</sequence>
<name>A0A9J5YI71_SOLCO</name>
<dbReference type="Proteomes" id="UP000824120">
    <property type="component" value="Chromosome 6"/>
</dbReference>
<feature type="chain" id="PRO_5039894237" description="Secreted protein" evidence="1">
    <location>
        <begin position="23"/>
        <end position="165"/>
    </location>
</feature>
<evidence type="ECO:0000256" key="1">
    <source>
        <dbReference type="SAM" id="SignalP"/>
    </source>
</evidence>